<gene>
    <name evidence="3" type="ORF">THAPSDRAFT_20808</name>
</gene>
<feature type="region of interest" description="Disordered" evidence="2">
    <location>
        <begin position="366"/>
        <end position="405"/>
    </location>
</feature>
<accession>B8BQS9</accession>
<feature type="region of interest" description="Disordered" evidence="2">
    <location>
        <begin position="942"/>
        <end position="989"/>
    </location>
</feature>
<evidence type="ECO:0000313" key="4">
    <source>
        <dbReference type="Proteomes" id="UP000001449"/>
    </source>
</evidence>
<sequence length="1069" mass="116357">MSAEESLINGAADTPKPTPAEAAATTVVDEPQQYNNASSPVAPADLTSDPVIASNSDGLNLESGGAVTQVEAEVDAASSSTSGADFSMGGLVSMEHDAGTAVSAEGPAANIINSGSNASLGTGSMTSVTEAAVYPFAASTTIGEAQQGAVTTTATSEANLLEVEGSGGTNESNILSENNNKLNATDTATDTATDLVGNAFDLLGFEAPSPQADTISPSVDAFATFLSDDPFPITISDPVVSEVVSPNSGGSASDLLGMTATDADDVVSVAQSLEEVVHEDTQQVETAKVKEVAKQEVALMEGVVHNELQQFDTDAKQKTEHVAEQIGRDQQSIIAMVDNNTNSESCTAPTNAVEDVMAMNSDSSEHLYKDASGNDSAAPEREIGTSVAVKTNEWESDQEPTEVSTNDLEEAQYAGEGEPVSLGAVNDGGAAELSGTKEQEDTMNEPEHDVLSTHIDDRMTGVTESNNELNEEAAGEEVVPKVADSNATNESASATDPYPTDHDATKQPDQSFIVETKVEIEGNTQSMPLLKTQQDTVSDDDNEADLRAGEVVMVDITPDNAPAQQEVVTEEEEEWLSMGLGLADALRQIVALTDERDAALVMCQEKEGSAQSEALLVEVQSRLQSEMNRRAESDSEVRKLRVKLKQYEERLATYGTMEDDLEKAQANLVMVVSEKSRLEMEIEKLREVKDDAERKEVLLSNRLNEAKKKEANKSTTAGRLEADNEKLKEDLERTIGELDAMTKARAKLEATMEKLKAKAVERVKQAETALAEERELNEERKKKMKVFVETKAEELREAKESAGDMQSELQETRASLRSSREREETFQKELDQSRIKYRELQRDLERLKRNQEEMYKMGSSLEHELEKSASETEEHKKKRMSAKHELMTMVRSLEVERAVSGKLRESMKFTFTPKALSQQQLLTECLRDFEAELERLAFKHGKTLVPPPSESSDRQDSGLGADVGSSEINGTEKRSKKRATKSDNDTERLISNLDQETQLVSKKIMLLVGSIERMRTLLNEDNTFNCMSYFTQILAATGQSEARHTRLEGTNHDDDREEIMSITSFDKGS</sequence>
<feature type="region of interest" description="Disordered" evidence="2">
    <location>
        <begin position="419"/>
        <end position="446"/>
    </location>
</feature>
<reference evidence="3 4" key="2">
    <citation type="journal article" date="2008" name="Nature">
        <title>The Phaeodactylum genome reveals the evolutionary history of diatom genomes.</title>
        <authorList>
            <person name="Bowler C."/>
            <person name="Allen A.E."/>
            <person name="Badger J.H."/>
            <person name="Grimwood J."/>
            <person name="Jabbari K."/>
            <person name="Kuo A."/>
            <person name="Maheswari U."/>
            <person name="Martens C."/>
            <person name="Maumus F."/>
            <person name="Otillar R.P."/>
            <person name="Rayko E."/>
            <person name="Salamov A."/>
            <person name="Vandepoele K."/>
            <person name="Beszteri B."/>
            <person name="Gruber A."/>
            <person name="Heijde M."/>
            <person name="Katinka M."/>
            <person name="Mock T."/>
            <person name="Valentin K."/>
            <person name="Verret F."/>
            <person name="Berges J.A."/>
            <person name="Brownlee C."/>
            <person name="Cadoret J.P."/>
            <person name="Chiovitti A."/>
            <person name="Choi C.J."/>
            <person name="Coesel S."/>
            <person name="De Martino A."/>
            <person name="Detter J.C."/>
            <person name="Durkin C."/>
            <person name="Falciatore A."/>
            <person name="Fournet J."/>
            <person name="Haruta M."/>
            <person name="Huysman M.J."/>
            <person name="Jenkins B.D."/>
            <person name="Jiroutova K."/>
            <person name="Jorgensen R.E."/>
            <person name="Joubert Y."/>
            <person name="Kaplan A."/>
            <person name="Kroger N."/>
            <person name="Kroth P.G."/>
            <person name="La Roche J."/>
            <person name="Lindquist E."/>
            <person name="Lommer M."/>
            <person name="Martin-Jezequel V."/>
            <person name="Lopez P.J."/>
            <person name="Lucas S."/>
            <person name="Mangogna M."/>
            <person name="McGinnis K."/>
            <person name="Medlin L.K."/>
            <person name="Montsant A."/>
            <person name="Oudot-Le Secq M.P."/>
            <person name="Napoli C."/>
            <person name="Obornik M."/>
            <person name="Parker M.S."/>
            <person name="Petit J.L."/>
            <person name="Porcel B.M."/>
            <person name="Poulsen N."/>
            <person name="Robison M."/>
            <person name="Rychlewski L."/>
            <person name="Rynearson T.A."/>
            <person name="Schmutz J."/>
            <person name="Shapiro H."/>
            <person name="Siaut M."/>
            <person name="Stanley M."/>
            <person name="Sussman M.R."/>
            <person name="Taylor A.R."/>
            <person name="Vardi A."/>
            <person name="von Dassow P."/>
            <person name="Vyverman W."/>
            <person name="Willis A."/>
            <person name="Wyrwicz L.S."/>
            <person name="Rokhsar D.S."/>
            <person name="Weissenbach J."/>
            <person name="Armbrust E.V."/>
            <person name="Green B.R."/>
            <person name="Van de Peer Y."/>
            <person name="Grigoriev I.V."/>
        </authorList>
    </citation>
    <scope>NUCLEOTIDE SEQUENCE [LARGE SCALE GENOMIC DNA]</scope>
    <source>
        <strain evidence="3 4">CCMP1335</strain>
    </source>
</reference>
<proteinExistence type="predicted"/>
<keyword evidence="1" id="KW-0175">Coiled coil</keyword>
<dbReference type="PaxDb" id="35128-Thaps20808"/>
<dbReference type="KEGG" id="tps:THAPSDRAFT_20808"/>
<reference evidence="3 4" key="1">
    <citation type="journal article" date="2004" name="Science">
        <title>The genome of the diatom Thalassiosira pseudonana: ecology, evolution, and metabolism.</title>
        <authorList>
            <person name="Armbrust E.V."/>
            <person name="Berges J.A."/>
            <person name="Bowler C."/>
            <person name="Green B.R."/>
            <person name="Martinez D."/>
            <person name="Putnam N.H."/>
            <person name="Zhou S."/>
            <person name="Allen A.E."/>
            <person name="Apt K.E."/>
            <person name="Bechner M."/>
            <person name="Brzezinski M.A."/>
            <person name="Chaal B.K."/>
            <person name="Chiovitti A."/>
            <person name="Davis A.K."/>
            <person name="Demarest M.S."/>
            <person name="Detter J.C."/>
            <person name="Glavina T."/>
            <person name="Goodstein D."/>
            <person name="Hadi M.Z."/>
            <person name="Hellsten U."/>
            <person name="Hildebrand M."/>
            <person name="Jenkins B.D."/>
            <person name="Jurka J."/>
            <person name="Kapitonov V.V."/>
            <person name="Kroger N."/>
            <person name="Lau W.W."/>
            <person name="Lane T.W."/>
            <person name="Larimer F.W."/>
            <person name="Lippmeier J.C."/>
            <person name="Lucas S."/>
            <person name="Medina M."/>
            <person name="Montsant A."/>
            <person name="Obornik M."/>
            <person name="Parker M.S."/>
            <person name="Palenik B."/>
            <person name="Pazour G.J."/>
            <person name="Richardson P.M."/>
            <person name="Rynearson T.A."/>
            <person name="Saito M.A."/>
            <person name="Schwartz D.C."/>
            <person name="Thamatrakoln K."/>
            <person name="Valentin K."/>
            <person name="Vardi A."/>
            <person name="Wilkerson F.P."/>
            <person name="Rokhsar D.S."/>
        </authorList>
    </citation>
    <scope>NUCLEOTIDE SEQUENCE [LARGE SCALE GENOMIC DNA]</scope>
    <source>
        <strain evidence="3 4">CCMP1335</strain>
    </source>
</reference>
<dbReference type="STRING" id="35128.B8BQS9"/>
<dbReference type="AlphaFoldDB" id="B8BQS9"/>
<dbReference type="EMBL" id="CM000638">
    <property type="protein sequence ID" value="EED95838.1"/>
    <property type="molecule type" value="Genomic_DNA"/>
</dbReference>
<dbReference type="Proteomes" id="UP000001449">
    <property type="component" value="Chromosome 1"/>
</dbReference>
<organism evidence="3 4">
    <name type="scientific">Thalassiosira pseudonana</name>
    <name type="common">Marine diatom</name>
    <name type="synonym">Cyclotella nana</name>
    <dbReference type="NCBI Taxonomy" id="35128"/>
    <lineage>
        <taxon>Eukaryota</taxon>
        <taxon>Sar</taxon>
        <taxon>Stramenopiles</taxon>
        <taxon>Ochrophyta</taxon>
        <taxon>Bacillariophyta</taxon>
        <taxon>Coscinodiscophyceae</taxon>
        <taxon>Thalassiosirophycidae</taxon>
        <taxon>Thalassiosirales</taxon>
        <taxon>Thalassiosiraceae</taxon>
        <taxon>Thalassiosira</taxon>
    </lineage>
</organism>
<feature type="region of interest" description="Disordered" evidence="2">
    <location>
        <begin position="860"/>
        <end position="882"/>
    </location>
</feature>
<evidence type="ECO:0000256" key="2">
    <source>
        <dbReference type="SAM" id="MobiDB-lite"/>
    </source>
</evidence>
<feature type="region of interest" description="Disordered" evidence="2">
    <location>
        <begin position="470"/>
        <end position="508"/>
    </location>
</feature>
<dbReference type="RefSeq" id="XP_002286197.1">
    <property type="nucleotide sequence ID" value="XM_002286161.1"/>
</dbReference>
<feature type="region of interest" description="Disordered" evidence="2">
    <location>
        <begin position="1"/>
        <end position="60"/>
    </location>
</feature>
<feature type="compositionally biased region" description="Basic and acidic residues" evidence="2">
    <location>
        <begin position="860"/>
        <end position="875"/>
    </location>
</feature>
<protein>
    <submittedName>
        <fullName evidence="3">Uncharacterized protein</fullName>
    </submittedName>
</protein>
<dbReference type="eggNOG" id="ENOG502SNBY">
    <property type="taxonomic scope" value="Eukaryota"/>
</dbReference>
<feature type="compositionally biased region" description="Low complexity" evidence="2">
    <location>
        <begin position="11"/>
        <end position="31"/>
    </location>
</feature>
<evidence type="ECO:0000313" key="3">
    <source>
        <dbReference type="EMBL" id="EED95838.1"/>
    </source>
</evidence>
<name>B8BQS9_THAPS</name>
<feature type="compositionally biased region" description="Polar residues" evidence="2">
    <location>
        <begin position="485"/>
        <end position="494"/>
    </location>
</feature>
<feature type="coiled-coil region" evidence="1">
    <location>
        <begin position="630"/>
        <end position="857"/>
    </location>
</feature>
<dbReference type="HOGENOM" id="CLU_287967_0_0_1"/>
<dbReference type="GeneID" id="7452529"/>
<evidence type="ECO:0000256" key="1">
    <source>
        <dbReference type="SAM" id="Coils"/>
    </source>
</evidence>
<dbReference type="InParanoid" id="B8BQS9"/>
<feature type="compositionally biased region" description="Basic and acidic residues" evidence="2">
    <location>
        <begin position="435"/>
        <end position="446"/>
    </location>
</feature>
<keyword evidence="4" id="KW-1185">Reference proteome</keyword>